<sequence>MREIEEPPDTLNGRRLYVPMRESGCGVRLALFRDRHGARCAVGFTDAGALQRVLGPDYTVLPLARRVLRELAAARGVEQIQVDPVFAAAPVARPARRMDPQMAGALAVCAAAGAAAALLGELR</sequence>
<dbReference type="Proteomes" id="UP000019485">
    <property type="component" value="Unassembled WGS sequence"/>
</dbReference>
<dbReference type="RefSeq" id="WP_051450077.1">
    <property type="nucleotide sequence ID" value="NZ_KI632511.1"/>
</dbReference>
<gene>
    <name evidence="1" type="ORF">ActroDRAFT_0105</name>
</gene>
<dbReference type="OrthoDB" id="4238227at2"/>
<accession>W9DZ53</accession>
<dbReference type="EMBL" id="AZAN01000001">
    <property type="protein sequence ID" value="ETA71083.1"/>
    <property type="molecule type" value="Genomic_DNA"/>
</dbReference>
<keyword evidence="2" id="KW-1185">Reference proteome</keyword>
<evidence type="ECO:0000313" key="1">
    <source>
        <dbReference type="EMBL" id="ETA71083.1"/>
    </source>
</evidence>
<evidence type="ECO:0000313" key="2">
    <source>
        <dbReference type="Proteomes" id="UP000019485"/>
    </source>
</evidence>
<organism evidence="1 2">
    <name type="scientific">Actinospica robiniae DSM 44927</name>
    <dbReference type="NCBI Taxonomy" id="479430"/>
    <lineage>
        <taxon>Bacteria</taxon>
        <taxon>Bacillati</taxon>
        <taxon>Actinomycetota</taxon>
        <taxon>Actinomycetes</taxon>
        <taxon>Catenulisporales</taxon>
        <taxon>Actinospicaceae</taxon>
        <taxon>Actinospica</taxon>
    </lineage>
</organism>
<dbReference type="HOGENOM" id="CLU_2010376_0_0_11"/>
<reference evidence="1 2" key="1">
    <citation type="submission" date="2013-08" db="EMBL/GenBank/DDBJ databases">
        <authorList>
            <consortium name="DOE Joint Genome Institute"/>
            <person name="Eisen J."/>
            <person name="Huntemann M."/>
            <person name="Han J."/>
            <person name="Chen A."/>
            <person name="Kyrpides N."/>
            <person name="Mavromatis K."/>
            <person name="Markowitz V."/>
            <person name="Palaniappan K."/>
            <person name="Ivanova N."/>
            <person name="Schaumberg A."/>
            <person name="Pati A."/>
            <person name="Liolios K."/>
            <person name="Nordberg H.P."/>
            <person name="Cantor M.N."/>
            <person name="Hua S.X."/>
            <person name="Woyke T."/>
        </authorList>
    </citation>
    <scope>NUCLEOTIDE SEQUENCE [LARGE SCALE GENOMIC DNA]</scope>
    <source>
        <strain evidence="1 2">DSM 44927</strain>
    </source>
</reference>
<dbReference type="InterPro" id="IPR049975">
    <property type="entry name" value="SAV_915-like_dom"/>
</dbReference>
<dbReference type="NCBIfam" id="NF042914">
    <property type="entry name" value="SAV915_dom"/>
    <property type="match status" value="1"/>
</dbReference>
<proteinExistence type="predicted"/>
<protein>
    <recommendedName>
        <fullName evidence="3">SseB protein N-terminal domain-containing protein</fullName>
    </recommendedName>
</protein>
<dbReference type="AlphaFoldDB" id="W9DZ53"/>
<evidence type="ECO:0008006" key="3">
    <source>
        <dbReference type="Google" id="ProtNLM"/>
    </source>
</evidence>
<name>W9DZ53_9ACTN</name>
<comment type="caution">
    <text evidence="1">The sequence shown here is derived from an EMBL/GenBank/DDBJ whole genome shotgun (WGS) entry which is preliminary data.</text>
</comment>